<name>A0AAD7IAZ4_9AGAR</name>
<accession>A0AAD7IAZ4</accession>
<proteinExistence type="predicted"/>
<evidence type="ECO:0000313" key="4">
    <source>
        <dbReference type="Proteomes" id="UP001215598"/>
    </source>
</evidence>
<comment type="caution">
    <text evidence="3">The sequence shown here is derived from an EMBL/GenBank/DDBJ whole genome shotgun (WGS) entry which is preliminary data.</text>
</comment>
<keyword evidence="2" id="KW-0812">Transmembrane</keyword>
<dbReference type="AlphaFoldDB" id="A0AAD7IAZ4"/>
<evidence type="ECO:0000313" key="3">
    <source>
        <dbReference type="EMBL" id="KAJ7738987.1"/>
    </source>
</evidence>
<keyword evidence="2" id="KW-0472">Membrane</keyword>
<gene>
    <name evidence="3" type="ORF">B0H16DRAFT_1465541</name>
</gene>
<dbReference type="Proteomes" id="UP001215598">
    <property type="component" value="Unassembled WGS sequence"/>
</dbReference>
<keyword evidence="4" id="KW-1185">Reference proteome</keyword>
<feature type="transmembrane region" description="Helical" evidence="2">
    <location>
        <begin position="132"/>
        <end position="157"/>
    </location>
</feature>
<feature type="region of interest" description="Disordered" evidence="1">
    <location>
        <begin position="75"/>
        <end position="95"/>
    </location>
</feature>
<keyword evidence="2" id="KW-1133">Transmembrane helix</keyword>
<organism evidence="3 4">
    <name type="scientific">Mycena metata</name>
    <dbReference type="NCBI Taxonomy" id="1033252"/>
    <lineage>
        <taxon>Eukaryota</taxon>
        <taxon>Fungi</taxon>
        <taxon>Dikarya</taxon>
        <taxon>Basidiomycota</taxon>
        <taxon>Agaricomycotina</taxon>
        <taxon>Agaricomycetes</taxon>
        <taxon>Agaricomycetidae</taxon>
        <taxon>Agaricales</taxon>
        <taxon>Marasmiineae</taxon>
        <taxon>Mycenaceae</taxon>
        <taxon>Mycena</taxon>
    </lineage>
</organism>
<reference evidence="3" key="1">
    <citation type="submission" date="2023-03" db="EMBL/GenBank/DDBJ databases">
        <title>Massive genome expansion in bonnet fungi (Mycena s.s.) driven by repeated elements and novel gene families across ecological guilds.</title>
        <authorList>
            <consortium name="Lawrence Berkeley National Laboratory"/>
            <person name="Harder C.B."/>
            <person name="Miyauchi S."/>
            <person name="Viragh M."/>
            <person name="Kuo A."/>
            <person name="Thoen E."/>
            <person name="Andreopoulos B."/>
            <person name="Lu D."/>
            <person name="Skrede I."/>
            <person name="Drula E."/>
            <person name="Henrissat B."/>
            <person name="Morin E."/>
            <person name="Kohler A."/>
            <person name="Barry K."/>
            <person name="LaButti K."/>
            <person name="Morin E."/>
            <person name="Salamov A."/>
            <person name="Lipzen A."/>
            <person name="Mereny Z."/>
            <person name="Hegedus B."/>
            <person name="Baldrian P."/>
            <person name="Stursova M."/>
            <person name="Weitz H."/>
            <person name="Taylor A."/>
            <person name="Grigoriev I.V."/>
            <person name="Nagy L.G."/>
            <person name="Martin F."/>
            <person name="Kauserud H."/>
        </authorList>
    </citation>
    <scope>NUCLEOTIDE SEQUENCE</scope>
    <source>
        <strain evidence="3">CBHHK182m</strain>
    </source>
</reference>
<evidence type="ECO:0000256" key="2">
    <source>
        <dbReference type="SAM" id="Phobius"/>
    </source>
</evidence>
<evidence type="ECO:0000256" key="1">
    <source>
        <dbReference type="SAM" id="MobiDB-lite"/>
    </source>
</evidence>
<protein>
    <submittedName>
        <fullName evidence="3">Uncharacterized protein</fullName>
    </submittedName>
</protein>
<sequence length="159" mass="17750">MYTGFRRNIMLFCSTLHITIDETRLQKGGFAGGYRKELAGYKLDDLASGSQSWNLKLEERFGEAALSERLKPGKGRLGRRRTEIRQEQEPEGGDVDDMVEQLFKIQSDHFHPSAVQSRVNLSGSQTSDKQGFSAVSGLTLTLVSIVVRVASALMQYFSD</sequence>
<dbReference type="EMBL" id="JARKIB010000109">
    <property type="protein sequence ID" value="KAJ7738987.1"/>
    <property type="molecule type" value="Genomic_DNA"/>
</dbReference>